<accession>V8NS86</accession>
<dbReference type="Proteomes" id="UP000018936">
    <property type="component" value="Unassembled WGS sequence"/>
</dbReference>
<evidence type="ECO:0000313" key="2">
    <source>
        <dbReference type="Proteomes" id="UP000018936"/>
    </source>
</evidence>
<dbReference type="EMBL" id="AZIM01002211">
    <property type="protein sequence ID" value="ETE64528.1"/>
    <property type="molecule type" value="Genomic_DNA"/>
</dbReference>
<dbReference type="OrthoDB" id="9898241at2759"/>
<comment type="caution">
    <text evidence="1">The sequence shown here is derived from an EMBL/GenBank/DDBJ whole genome shotgun (WGS) entry which is preliminary data.</text>
</comment>
<name>V8NS86_OPHHA</name>
<feature type="non-terminal residue" evidence="1">
    <location>
        <position position="148"/>
    </location>
</feature>
<organism evidence="1 2">
    <name type="scientific">Ophiophagus hannah</name>
    <name type="common">King cobra</name>
    <name type="synonym">Naja hannah</name>
    <dbReference type="NCBI Taxonomy" id="8665"/>
    <lineage>
        <taxon>Eukaryota</taxon>
        <taxon>Metazoa</taxon>
        <taxon>Chordata</taxon>
        <taxon>Craniata</taxon>
        <taxon>Vertebrata</taxon>
        <taxon>Euteleostomi</taxon>
        <taxon>Lepidosauria</taxon>
        <taxon>Squamata</taxon>
        <taxon>Bifurcata</taxon>
        <taxon>Unidentata</taxon>
        <taxon>Episquamata</taxon>
        <taxon>Toxicofera</taxon>
        <taxon>Serpentes</taxon>
        <taxon>Colubroidea</taxon>
        <taxon>Elapidae</taxon>
        <taxon>Elapinae</taxon>
        <taxon>Ophiophagus</taxon>
    </lineage>
</organism>
<reference evidence="1 2" key="1">
    <citation type="journal article" date="2013" name="Proc. Natl. Acad. Sci. U.S.A.">
        <title>The king cobra genome reveals dynamic gene evolution and adaptation in the snake venom system.</title>
        <authorList>
            <person name="Vonk F.J."/>
            <person name="Casewell N.R."/>
            <person name="Henkel C.V."/>
            <person name="Heimberg A.M."/>
            <person name="Jansen H.J."/>
            <person name="McCleary R.J."/>
            <person name="Kerkkamp H.M."/>
            <person name="Vos R.A."/>
            <person name="Guerreiro I."/>
            <person name="Calvete J.J."/>
            <person name="Wuster W."/>
            <person name="Woods A.E."/>
            <person name="Logan J.M."/>
            <person name="Harrison R.A."/>
            <person name="Castoe T.A."/>
            <person name="de Koning A.P."/>
            <person name="Pollock D.D."/>
            <person name="Yandell M."/>
            <person name="Calderon D."/>
            <person name="Renjifo C."/>
            <person name="Currier R.B."/>
            <person name="Salgado D."/>
            <person name="Pla D."/>
            <person name="Sanz L."/>
            <person name="Hyder A.S."/>
            <person name="Ribeiro J.M."/>
            <person name="Arntzen J.W."/>
            <person name="van den Thillart G.E."/>
            <person name="Boetzer M."/>
            <person name="Pirovano W."/>
            <person name="Dirks R.P."/>
            <person name="Spaink H.P."/>
            <person name="Duboule D."/>
            <person name="McGlinn E."/>
            <person name="Kini R.M."/>
            <person name="Richardson M.K."/>
        </authorList>
    </citation>
    <scope>NUCLEOTIDE SEQUENCE</scope>
    <source>
        <tissue evidence="1">Blood</tissue>
    </source>
</reference>
<sequence>SFQLDSLRLPSCITNSISKCFLAPDLIWNLEKYKPKIRGCMSSRWTLQGRYRPKSNWFFRRMWHFLSHLTRTSPTAFSWNVLPASLRILNSIQYGVKTLMSMDGRYQVASEGSHNCLKVLEALYCKACELTIPKEDQIHNLLLNLAKC</sequence>
<feature type="non-terminal residue" evidence="1">
    <location>
        <position position="1"/>
    </location>
</feature>
<evidence type="ECO:0000313" key="1">
    <source>
        <dbReference type="EMBL" id="ETE64528.1"/>
    </source>
</evidence>
<dbReference type="AlphaFoldDB" id="V8NS86"/>
<protein>
    <submittedName>
        <fullName evidence="1">Uncharacterized protein</fullName>
    </submittedName>
</protein>
<keyword evidence="2" id="KW-1185">Reference proteome</keyword>
<gene>
    <name evidence="1" type="ORF">L345_09711</name>
</gene>
<proteinExistence type="predicted"/>